<evidence type="ECO:0000313" key="2">
    <source>
        <dbReference type="Proteomes" id="UP000063063"/>
    </source>
</evidence>
<reference evidence="1 2" key="1">
    <citation type="journal article" date="2015" name="Sci. Rep.">
        <title>The genome of Leishmania panamensis: insights into genomics of the L. (Viannia) subgenus.</title>
        <authorList>
            <person name="Llanes A."/>
            <person name="Restrepo C.M."/>
            <person name="Vecchio G.D."/>
            <person name="Anguizola F.J."/>
            <person name="Lleonart R."/>
        </authorList>
    </citation>
    <scope>NUCLEOTIDE SEQUENCE [LARGE SCALE GENOMIC DNA]</scope>
    <source>
        <strain evidence="1 2">MHOM/PA/94/PSC-1</strain>
    </source>
</reference>
<dbReference type="AlphaFoldDB" id="A0A088RK77"/>
<name>A0A088RK77_LEIPA</name>
<dbReference type="GeneID" id="22572994"/>
<accession>A0A088RK77</accession>
<evidence type="ECO:0000313" key="1">
    <source>
        <dbReference type="EMBL" id="AIN96323.1"/>
    </source>
</evidence>
<gene>
    <name evidence="1" type="ORF">LPMP_111290</name>
</gene>
<sequence length="481" mass="52320">MAAPPSIVPFHVATHKLSFHGAVKDWKTVVQRIVEDLNTDVWCLQDTSARHLKLLPDGFRATGSRGITFVSRSASVQLHAVAYVNMASLLVKASQQCIAVTDSIPVSTHHLCKLPLVVGFAAWDVTGQRASNAHGVVGRVLVVNVDFERVRSWSTEFQSSLVYVLCRQVWGDVNSYTQQWGCRHVCFAGSFFFAPGSIPYTMLTSHSGGLREVVNSVVVVKPFACCHFDEVHGGGSAAAKTFNMCVVARVAQRIGEMQEVLGIHFGGAKKSKMPVRELQAFFRRDTATTYSSLELIPETEEGWWKVAKPLDTSVSQEVMLRLQWPAEEMDESNTASDLSPDLTPRIHLLVRSGGVLPPQCQEMEGLVGVCSPLLSSVMAGTCAGKKAVAATAELEALCLKRGQVLQPTNGISAECGEPVITALYRENVPIPPGCYDYIFVSTFTGITVESKLAHDAMDFAQEQLTAHLPLFAHLVLPASIP</sequence>
<dbReference type="RefSeq" id="XP_010696976.1">
    <property type="nucleotide sequence ID" value="XM_010698674.1"/>
</dbReference>
<proteinExistence type="predicted"/>
<dbReference type="VEuPathDB" id="TriTrypDB:LPMP_111290"/>
<dbReference type="Proteomes" id="UP000063063">
    <property type="component" value="Chromosome 11"/>
</dbReference>
<protein>
    <submittedName>
        <fullName evidence="1">Uncharacterized protein</fullName>
    </submittedName>
</protein>
<dbReference type="KEGG" id="lpan:LPMP_111290"/>
<dbReference type="EMBL" id="CP009380">
    <property type="protein sequence ID" value="AIN96323.1"/>
    <property type="molecule type" value="Genomic_DNA"/>
</dbReference>
<organism evidence="1 2">
    <name type="scientific">Leishmania panamensis</name>
    <dbReference type="NCBI Taxonomy" id="5679"/>
    <lineage>
        <taxon>Eukaryota</taxon>
        <taxon>Discoba</taxon>
        <taxon>Euglenozoa</taxon>
        <taxon>Kinetoplastea</taxon>
        <taxon>Metakinetoplastina</taxon>
        <taxon>Trypanosomatida</taxon>
        <taxon>Trypanosomatidae</taxon>
        <taxon>Leishmaniinae</taxon>
        <taxon>Leishmania</taxon>
        <taxon>Leishmania guyanensis species complex</taxon>
    </lineage>
</organism>
<keyword evidence="2" id="KW-1185">Reference proteome</keyword>
<dbReference type="OrthoDB" id="272406at2759"/>